<gene>
    <name evidence="2" type="ORF">PFY12_05340</name>
</gene>
<keyword evidence="1" id="KW-0732">Signal</keyword>
<accession>A0ABY7QPE8</accession>
<dbReference type="EMBL" id="CP115859">
    <property type="protein sequence ID" value="WBV61547.1"/>
    <property type="molecule type" value="Genomic_DNA"/>
</dbReference>
<name>A0ABY7QPE8_9FLAO</name>
<proteinExistence type="predicted"/>
<evidence type="ECO:0000256" key="1">
    <source>
        <dbReference type="SAM" id="SignalP"/>
    </source>
</evidence>
<evidence type="ECO:0000313" key="2">
    <source>
        <dbReference type="EMBL" id="WBV61547.1"/>
    </source>
</evidence>
<dbReference type="Proteomes" id="UP001210978">
    <property type="component" value="Chromosome"/>
</dbReference>
<feature type="chain" id="PRO_5047234355" description="Peptidoglycan-binding protein LysM" evidence="1">
    <location>
        <begin position="20"/>
        <end position="179"/>
    </location>
</feature>
<feature type="signal peptide" evidence="1">
    <location>
        <begin position="1"/>
        <end position="19"/>
    </location>
</feature>
<sequence length="179" mass="18485">MKKFILASFAFLGLATVNAQTGTNTDNVTLNVKLKPIQTLVVNPAQKTVDLVYTTTADYSGGVSSTQADHLTVYSTGGFEVKVKSADANIVNGSKNIAANTITITASNGANNSVAGATYTPVSLSNNDQVIATSATGGVNKNINVTYAGAGADTYVNNYIAGQTPTVYTTTLTYTILAK</sequence>
<evidence type="ECO:0008006" key="4">
    <source>
        <dbReference type="Google" id="ProtNLM"/>
    </source>
</evidence>
<evidence type="ECO:0000313" key="3">
    <source>
        <dbReference type="Proteomes" id="UP001210978"/>
    </source>
</evidence>
<keyword evidence="3" id="KW-1185">Reference proteome</keyword>
<protein>
    <recommendedName>
        <fullName evidence="4">Peptidoglycan-binding protein LysM</fullName>
    </recommendedName>
</protein>
<dbReference type="RefSeq" id="WP_271149827.1">
    <property type="nucleotide sequence ID" value="NZ_CP115859.1"/>
</dbReference>
<organism evidence="2 3">
    <name type="scientific">Chryseobacterium camelliae</name>
    <dbReference type="NCBI Taxonomy" id="1265445"/>
    <lineage>
        <taxon>Bacteria</taxon>
        <taxon>Pseudomonadati</taxon>
        <taxon>Bacteroidota</taxon>
        <taxon>Flavobacteriia</taxon>
        <taxon>Flavobacteriales</taxon>
        <taxon>Weeksellaceae</taxon>
        <taxon>Chryseobacterium group</taxon>
        <taxon>Chryseobacterium</taxon>
    </lineage>
</organism>
<reference evidence="2 3" key="1">
    <citation type="submission" date="2023-01" db="EMBL/GenBank/DDBJ databases">
        <title>Complete genome of Chryseobacterium camelliae VAN22-5A.</title>
        <authorList>
            <person name="Zong G."/>
            <person name="Cao G."/>
        </authorList>
    </citation>
    <scope>NUCLEOTIDE SEQUENCE [LARGE SCALE GENOMIC DNA]</scope>
    <source>
        <strain evidence="2 3">VAN22-5A</strain>
    </source>
</reference>